<evidence type="ECO:0000256" key="2">
    <source>
        <dbReference type="ARBA" id="ARBA00023295"/>
    </source>
</evidence>
<keyword evidence="1" id="KW-0677">Repeat</keyword>
<dbReference type="InterPro" id="IPR003961">
    <property type="entry name" value="FN3_dom"/>
</dbReference>
<feature type="compositionally biased region" description="Basic and acidic residues" evidence="4">
    <location>
        <begin position="398"/>
        <end position="408"/>
    </location>
</feature>
<evidence type="ECO:0000256" key="1">
    <source>
        <dbReference type="ARBA" id="ARBA00022737"/>
    </source>
</evidence>
<evidence type="ECO:0000313" key="6">
    <source>
        <dbReference type="EMBL" id="MBB4906434.1"/>
    </source>
</evidence>
<keyword evidence="2" id="KW-0378">Hydrolase</keyword>
<dbReference type="PANTHER" id="PTHR13817">
    <property type="entry name" value="TITIN"/>
    <property type="match status" value="1"/>
</dbReference>
<keyword evidence="3" id="KW-0624">Polysaccharide degradation</keyword>
<evidence type="ECO:0000256" key="3">
    <source>
        <dbReference type="ARBA" id="ARBA00023326"/>
    </source>
</evidence>
<gene>
    <name evidence="6" type="ORF">FHR82_002654</name>
</gene>
<feature type="region of interest" description="Disordered" evidence="4">
    <location>
        <begin position="588"/>
        <end position="608"/>
    </location>
</feature>
<organism evidence="6 7">
    <name type="scientific">Actinophytocola algeriensis</name>
    <dbReference type="NCBI Taxonomy" id="1768010"/>
    <lineage>
        <taxon>Bacteria</taxon>
        <taxon>Bacillati</taxon>
        <taxon>Actinomycetota</taxon>
        <taxon>Actinomycetes</taxon>
        <taxon>Pseudonocardiales</taxon>
        <taxon>Pseudonocardiaceae</taxon>
    </lineage>
</organism>
<dbReference type="SUPFAM" id="SSF49265">
    <property type="entry name" value="Fibronectin type III"/>
    <property type="match status" value="1"/>
</dbReference>
<proteinExistence type="predicted"/>
<sequence length="705" mass="73616">MSGKGGRFASWRTRLPVVAVVVACVAAVVAAVTGAANPVSAVQFLMPGHWVYNSALQSVLHVDGATGNVDARARVPGSPGDQVFQGDMSGYVVGSSRITEFGKSGLEVEKTSTPASKERAYGVETRGGPYLVYREGGKVVRVGDPSVVMELEGPVGTPVATRDGTLWLPRTEAGLLCQVRSGARVPACQVPLPKGHNGALAVVHDEVVFVDTTSDTLHTVEKDGLGEGRDLGMDASDDAVLADTDVDGRVAILDANRIHLVDTESDREPVRVDLPDGDYAGPVSTGEVVAVVDRKTDTLFTYDGVGDLQRKELPAESGDPRITRGEDDRLYVDGEEGEHVVVVDQDGEFTDVPIKGGDDDETVPPRGDDTDGPPVAGPPPERPDPPRTQQPPPPSNEQPERPDPRREQQTPPRVPPTAPGAPAGVSATPGNATATVSWGAAADNRSPLTGYRVMWPGGSTTTGPGQRSVTIPNLANGTTYVFTVAAVNGVGVGPGSSSNPVTPVAPFRAATAPVGLTAVNDFDNQTVTVNWGRPADMGSGGFVHYVVNVGGFRQVTVTGLSAALTGVQVDTAFTVTVTAVTTNPAGAQVPGAPASVQTEGRPPAADPSVVLSEGAPTEEYCGELPDCAWMHVEASNFPPGTMIRFTAYSTHDPEWSNSHETTTDENGFADIDRFAYGGTGHTVWVEVTTPDGNTYESNRIEWGAG</sequence>
<dbReference type="Pfam" id="PF00041">
    <property type="entry name" value="fn3"/>
    <property type="match status" value="1"/>
</dbReference>
<dbReference type="InterPro" id="IPR013783">
    <property type="entry name" value="Ig-like_fold"/>
</dbReference>
<accession>A0A7W7VDU2</accession>
<dbReference type="SMART" id="SM00060">
    <property type="entry name" value="FN3"/>
    <property type="match status" value="2"/>
</dbReference>
<keyword evidence="2" id="KW-0326">Glycosidase</keyword>
<name>A0A7W7VDU2_9PSEU</name>
<dbReference type="RefSeq" id="WP_184810649.1">
    <property type="nucleotide sequence ID" value="NZ_JACHJQ010000003.1"/>
</dbReference>
<protein>
    <recommendedName>
        <fullName evidence="5">Fibronectin type-III domain-containing protein</fullName>
    </recommendedName>
</protein>
<keyword evidence="7" id="KW-1185">Reference proteome</keyword>
<dbReference type="Gene3D" id="2.60.40.10">
    <property type="entry name" value="Immunoglobulins"/>
    <property type="match status" value="2"/>
</dbReference>
<dbReference type="GO" id="GO:0000272">
    <property type="term" value="P:polysaccharide catabolic process"/>
    <property type="evidence" value="ECO:0007669"/>
    <property type="project" value="UniProtKB-KW"/>
</dbReference>
<evidence type="ECO:0000259" key="5">
    <source>
        <dbReference type="PROSITE" id="PS50853"/>
    </source>
</evidence>
<dbReference type="AlphaFoldDB" id="A0A7W7VDU2"/>
<dbReference type="GO" id="GO:0016798">
    <property type="term" value="F:hydrolase activity, acting on glycosyl bonds"/>
    <property type="evidence" value="ECO:0007669"/>
    <property type="project" value="UniProtKB-KW"/>
</dbReference>
<feature type="region of interest" description="Disordered" evidence="4">
    <location>
        <begin position="341"/>
        <end position="432"/>
    </location>
</feature>
<dbReference type="InterPro" id="IPR050964">
    <property type="entry name" value="Striated_Muscle_Regulatory"/>
</dbReference>
<comment type="caution">
    <text evidence="6">The sequence shown here is derived from an EMBL/GenBank/DDBJ whole genome shotgun (WGS) entry which is preliminary data.</text>
</comment>
<dbReference type="SUPFAM" id="SSF63829">
    <property type="entry name" value="Calcium-dependent phosphotriesterase"/>
    <property type="match status" value="1"/>
</dbReference>
<feature type="compositionally biased region" description="Pro residues" evidence="4">
    <location>
        <begin position="375"/>
        <end position="396"/>
    </location>
</feature>
<dbReference type="Proteomes" id="UP000520767">
    <property type="component" value="Unassembled WGS sequence"/>
</dbReference>
<dbReference type="PROSITE" id="PS50853">
    <property type="entry name" value="FN3"/>
    <property type="match status" value="2"/>
</dbReference>
<dbReference type="PANTHER" id="PTHR13817:SF73">
    <property type="entry name" value="FIBRONECTIN TYPE-III DOMAIN-CONTAINING PROTEIN"/>
    <property type="match status" value="1"/>
</dbReference>
<feature type="compositionally biased region" description="Low complexity" evidence="4">
    <location>
        <begin position="420"/>
        <end position="430"/>
    </location>
</feature>
<reference evidence="6 7" key="1">
    <citation type="submission" date="2020-08" db="EMBL/GenBank/DDBJ databases">
        <title>Genomic Encyclopedia of Type Strains, Phase III (KMG-III): the genomes of soil and plant-associated and newly described type strains.</title>
        <authorList>
            <person name="Whitman W."/>
        </authorList>
    </citation>
    <scope>NUCLEOTIDE SEQUENCE [LARGE SCALE GENOMIC DNA]</scope>
    <source>
        <strain evidence="6 7">CECT 8960</strain>
    </source>
</reference>
<dbReference type="CDD" id="cd00063">
    <property type="entry name" value="FN3"/>
    <property type="match status" value="1"/>
</dbReference>
<dbReference type="EMBL" id="JACHJQ010000003">
    <property type="protein sequence ID" value="MBB4906434.1"/>
    <property type="molecule type" value="Genomic_DNA"/>
</dbReference>
<evidence type="ECO:0000256" key="4">
    <source>
        <dbReference type="SAM" id="MobiDB-lite"/>
    </source>
</evidence>
<feature type="domain" description="Fibronectin type-III" evidence="5">
    <location>
        <begin position="418"/>
        <end position="507"/>
    </location>
</feature>
<keyword evidence="3" id="KW-0119">Carbohydrate metabolism</keyword>
<evidence type="ECO:0000313" key="7">
    <source>
        <dbReference type="Proteomes" id="UP000520767"/>
    </source>
</evidence>
<dbReference type="InterPro" id="IPR036116">
    <property type="entry name" value="FN3_sf"/>
</dbReference>
<feature type="domain" description="Fibronectin type-III" evidence="5">
    <location>
        <begin position="512"/>
        <end position="601"/>
    </location>
</feature>